<evidence type="ECO:0000256" key="1">
    <source>
        <dbReference type="ARBA" id="ARBA00005582"/>
    </source>
</evidence>
<feature type="domain" description="Nudix hydrolase" evidence="4">
    <location>
        <begin position="16"/>
        <end position="137"/>
    </location>
</feature>
<dbReference type="PRINTS" id="PR00502">
    <property type="entry name" value="NUDIXFAMILY"/>
</dbReference>
<dbReference type="InterPro" id="IPR000086">
    <property type="entry name" value="NUDIX_hydrolase_dom"/>
</dbReference>
<dbReference type="PANTHER" id="PTHR43736">
    <property type="entry name" value="ADP-RIBOSE PYROPHOSPHATASE"/>
    <property type="match status" value="1"/>
</dbReference>
<dbReference type="Pfam" id="PF00293">
    <property type="entry name" value="NUDIX"/>
    <property type="match status" value="1"/>
</dbReference>
<evidence type="ECO:0000313" key="5">
    <source>
        <dbReference type="EMBL" id="KUP97308.1"/>
    </source>
</evidence>
<dbReference type="Proteomes" id="UP000074382">
    <property type="component" value="Unassembled WGS sequence"/>
</dbReference>
<evidence type="ECO:0000259" key="4">
    <source>
        <dbReference type="PROSITE" id="PS51462"/>
    </source>
</evidence>
<evidence type="ECO:0000313" key="6">
    <source>
        <dbReference type="Proteomes" id="UP000074382"/>
    </source>
</evidence>
<dbReference type="PANTHER" id="PTHR43736:SF1">
    <property type="entry name" value="DIHYDRONEOPTERIN TRIPHOSPHATE DIPHOSPHATASE"/>
    <property type="match status" value="1"/>
</dbReference>
<dbReference type="InterPro" id="IPR020476">
    <property type="entry name" value="Nudix_hydrolase"/>
</dbReference>
<comment type="caution">
    <text evidence="5">The sequence shown here is derived from an EMBL/GenBank/DDBJ whole genome shotgun (WGS) entry which is preliminary data.</text>
</comment>
<keyword evidence="2 3" id="KW-0378">Hydrolase</keyword>
<dbReference type="PATRIC" id="fig|665004.4.peg.4102"/>
<dbReference type="PROSITE" id="PS51462">
    <property type="entry name" value="NUDIX"/>
    <property type="match status" value="1"/>
</dbReference>
<dbReference type="InterPro" id="IPR015797">
    <property type="entry name" value="NUDIX_hydrolase-like_dom_sf"/>
</dbReference>
<organism evidence="5 6">
    <name type="scientific">Thermobifida cellulosilytica TB100</name>
    <dbReference type="NCBI Taxonomy" id="665004"/>
    <lineage>
        <taxon>Bacteria</taxon>
        <taxon>Bacillati</taxon>
        <taxon>Actinomycetota</taxon>
        <taxon>Actinomycetes</taxon>
        <taxon>Streptosporangiales</taxon>
        <taxon>Nocardiopsidaceae</taxon>
        <taxon>Thermobifida</taxon>
    </lineage>
</organism>
<proteinExistence type="inferred from homology"/>
<dbReference type="OrthoDB" id="9814308at2"/>
<keyword evidence="6" id="KW-1185">Reference proteome</keyword>
<sequence>MLLYMGNSTGEAPSTPLHSVSVAGAVIRDDGRFLAIRRRDNGTWELPGGVLELDETPEDGVVREVREETGVLVKVDRLTGVYKNMARGIVALVFRCHPSGGREHPSSESTAVAWLTPEEVKERMTEVYSVRLLDALDSDAPHVRVHDGKHLHRAR</sequence>
<accession>A0A147KJ37</accession>
<dbReference type="RefSeq" id="WP_068758649.1">
    <property type="nucleotide sequence ID" value="NZ_KQ950188.1"/>
</dbReference>
<dbReference type="PROSITE" id="PS00893">
    <property type="entry name" value="NUDIX_BOX"/>
    <property type="match status" value="1"/>
</dbReference>
<dbReference type="AlphaFoldDB" id="A0A147KJ37"/>
<protein>
    <submittedName>
        <fullName evidence="5">NUDIX hydrolase</fullName>
    </submittedName>
</protein>
<comment type="similarity">
    <text evidence="1 3">Belongs to the Nudix hydrolase family.</text>
</comment>
<dbReference type="InterPro" id="IPR020084">
    <property type="entry name" value="NUDIX_hydrolase_CS"/>
</dbReference>
<reference evidence="6" key="1">
    <citation type="journal article" date="2017" name="Acta Aliment.">
        <title>Plant polysaccharide degrading enzyme system of Thermpbifida cellulosilytica TB100 revealed by de novo genome project data.</title>
        <authorList>
            <person name="Toth A."/>
            <person name="Baka E."/>
            <person name="Luzics S."/>
            <person name="Bata-Vidacs I."/>
            <person name="Nagy I."/>
            <person name="Balint B."/>
            <person name="Herceg R."/>
            <person name="Olasz F."/>
            <person name="Wilk T."/>
            <person name="Nagy T."/>
            <person name="Kriszt B."/>
            <person name="Nagy I."/>
            <person name="Kukolya J."/>
        </authorList>
    </citation>
    <scope>NUCLEOTIDE SEQUENCE [LARGE SCALE GENOMIC DNA]</scope>
    <source>
        <strain evidence="6">TB100</strain>
    </source>
</reference>
<evidence type="ECO:0000256" key="3">
    <source>
        <dbReference type="RuleBase" id="RU003476"/>
    </source>
</evidence>
<dbReference type="EMBL" id="LGEM01000031">
    <property type="protein sequence ID" value="KUP97308.1"/>
    <property type="molecule type" value="Genomic_DNA"/>
</dbReference>
<dbReference type="SUPFAM" id="SSF55811">
    <property type="entry name" value="Nudix"/>
    <property type="match status" value="1"/>
</dbReference>
<dbReference type="STRING" id="665004.AC529_07655"/>
<dbReference type="GO" id="GO:0016787">
    <property type="term" value="F:hydrolase activity"/>
    <property type="evidence" value="ECO:0007669"/>
    <property type="project" value="UniProtKB-KW"/>
</dbReference>
<gene>
    <name evidence="5" type="ORF">AC529_07655</name>
</gene>
<name>A0A147KJ37_THECS</name>
<dbReference type="Gene3D" id="3.90.79.10">
    <property type="entry name" value="Nucleoside Triphosphate Pyrophosphohydrolase"/>
    <property type="match status" value="1"/>
</dbReference>
<evidence type="ECO:0000256" key="2">
    <source>
        <dbReference type="ARBA" id="ARBA00022801"/>
    </source>
</evidence>